<accession>A0A7U2R954</accession>
<dbReference type="Proteomes" id="UP000596329">
    <property type="component" value="Chromosome"/>
</dbReference>
<gene>
    <name evidence="1" type="ORF">H0H26_08240</name>
</gene>
<dbReference type="AlphaFoldDB" id="A0A7U2R954"/>
<evidence type="ECO:0000313" key="2">
    <source>
        <dbReference type="Proteomes" id="UP000596329"/>
    </source>
</evidence>
<proteinExistence type="predicted"/>
<reference evidence="1 2" key="1">
    <citation type="submission" date="2020-07" db="EMBL/GenBank/DDBJ databases">
        <title>Genomic characterization of Flavobacterium psychrophilum strains.</title>
        <authorList>
            <person name="Castillo D."/>
            <person name="Jorgensen J."/>
            <person name="Middelboe M."/>
        </authorList>
    </citation>
    <scope>NUCLEOTIDE SEQUENCE [LARGE SCALE GENOMIC DNA]</scope>
    <source>
        <strain evidence="1 2">FPS-R7</strain>
    </source>
</reference>
<organism evidence="1 2">
    <name type="scientific">Flavobacterium psychrophilum</name>
    <dbReference type="NCBI Taxonomy" id="96345"/>
    <lineage>
        <taxon>Bacteria</taxon>
        <taxon>Pseudomonadati</taxon>
        <taxon>Bacteroidota</taxon>
        <taxon>Flavobacteriia</taxon>
        <taxon>Flavobacteriales</taxon>
        <taxon>Flavobacteriaceae</taxon>
        <taxon>Flavobacterium</taxon>
    </lineage>
</organism>
<name>A0A7U2R954_FLAPS</name>
<dbReference type="RefSeq" id="WP_203095605.1">
    <property type="nucleotide sequence ID" value="NZ_CP059075.1"/>
</dbReference>
<dbReference type="EMBL" id="CP059075">
    <property type="protein sequence ID" value="QRE02899.1"/>
    <property type="molecule type" value="Genomic_DNA"/>
</dbReference>
<evidence type="ECO:0000313" key="1">
    <source>
        <dbReference type="EMBL" id="QRE02899.1"/>
    </source>
</evidence>
<sequence length="412" mass="46839">MKKVIYTVFLLGTLLLLAFGTTWVSSDNKVVFELVSKNKKNIAGHSIKLEFYSKSEKEKPQLFIVHSYGKTILDATLKKGNYVFKLPLNYCQKTGNVSWFLINQNETINSGIFEILPNDKTKTVIENYLGPRTILAGAKEFTMMVTVPTDSFDNPKEEDTEIILKHQFLQNITNLKLKTKNFIAWYDIFSPTKSGKMLVSSECNAIETKEIETEVYPNLPTNFTINYTRNHDFADGNQITHFTTSVIKDKYGNIASNGTMITFIIKTKKNIILKTFGTTINGIAIAQILHPDHQEIYSVKAFIMGIAESNLLFISYKPILSSFNYLFTNKNRTIKIGPIKSFMNQIAPDGIKVILKIFNQNILVATLQEDTSKGMATFQLSQDFFTAKSYRFEIIALGIIKKTETINYELHK</sequence>
<protein>
    <submittedName>
        <fullName evidence="1">Uncharacterized protein</fullName>
    </submittedName>
</protein>